<evidence type="ECO:0000256" key="3">
    <source>
        <dbReference type="ARBA" id="ARBA00022475"/>
    </source>
</evidence>
<reference evidence="9 10" key="1">
    <citation type="submission" date="2017-05" db="EMBL/GenBank/DDBJ databases">
        <title>Full genome sequence of Pseudorhodoplanes sinuspersici.</title>
        <authorList>
            <person name="Dastgheib S.M.M."/>
            <person name="Shavandi M."/>
            <person name="Tirandaz H."/>
        </authorList>
    </citation>
    <scope>NUCLEOTIDE SEQUENCE [LARGE SCALE GENOMIC DNA]</scope>
    <source>
        <strain evidence="9 10">RIPI110</strain>
    </source>
</reference>
<dbReference type="InterPro" id="IPR032818">
    <property type="entry name" value="DedA-like"/>
</dbReference>
<evidence type="ECO:0000256" key="4">
    <source>
        <dbReference type="ARBA" id="ARBA00022692"/>
    </source>
</evidence>
<evidence type="ECO:0000256" key="5">
    <source>
        <dbReference type="ARBA" id="ARBA00022989"/>
    </source>
</evidence>
<dbReference type="AlphaFoldDB" id="A0A1W6ZMH6"/>
<evidence type="ECO:0000256" key="1">
    <source>
        <dbReference type="ARBA" id="ARBA00004651"/>
    </source>
</evidence>
<gene>
    <name evidence="9" type="ORF">CAK95_05350</name>
</gene>
<dbReference type="Proteomes" id="UP000194137">
    <property type="component" value="Chromosome"/>
</dbReference>
<evidence type="ECO:0000256" key="7">
    <source>
        <dbReference type="RuleBase" id="RU367016"/>
    </source>
</evidence>
<dbReference type="KEGG" id="psin:CAK95_05350"/>
<evidence type="ECO:0000256" key="6">
    <source>
        <dbReference type="ARBA" id="ARBA00023136"/>
    </source>
</evidence>
<dbReference type="GO" id="GO:0005886">
    <property type="term" value="C:plasma membrane"/>
    <property type="evidence" value="ECO:0007669"/>
    <property type="project" value="UniProtKB-SubCell"/>
</dbReference>
<feature type="transmembrane region" description="Helical" evidence="7">
    <location>
        <begin position="51"/>
        <end position="69"/>
    </location>
</feature>
<comment type="similarity">
    <text evidence="2 7">Belongs to the DedA family.</text>
</comment>
<dbReference type="STRING" id="1235591.CAK95_05350"/>
<evidence type="ECO:0000259" key="8">
    <source>
        <dbReference type="Pfam" id="PF09335"/>
    </source>
</evidence>
<keyword evidence="4 7" id="KW-0812">Transmembrane</keyword>
<accession>A0A1W6ZMH6</accession>
<organism evidence="9 10">
    <name type="scientific">Pseudorhodoplanes sinuspersici</name>
    <dbReference type="NCBI Taxonomy" id="1235591"/>
    <lineage>
        <taxon>Bacteria</taxon>
        <taxon>Pseudomonadati</taxon>
        <taxon>Pseudomonadota</taxon>
        <taxon>Alphaproteobacteria</taxon>
        <taxon>Hyphomicrobiales</taxon>
        <taxon>Pseudorhodoplanes</taxon>
    </lineage>
</organism>
<evidence type="ECO:0000313" key="9">
    <source>
        <dbReference type="EMBL" id="ARP98571.1"/>
    </source>
</evidence>
<feature type="transmembrane region" description="Helical" evidence="7">
    <location>
        <begin position="127"/>
        <end position="152"/>
    </location>
</feature>
<keyword evidence="6 7" id="KW-0472">Membrane</keyword>
<keyword evidence="10" id="KW-1185">Reference proteome</keyword>
<protein>
    <recommendedName>
        <fullName evidence="8">VTT domain-containing protein</fullName>
    </recommendedName>
</protein>
<dbReference type="InterPro" id="IPR032816">
    <property type="entry name" value="VTT_dom"/>
</dbReference>
<feature type="transmembrane region" description="Helical" evidence="7">
    <location>
        <begin position="17"/>
        <end position="39"/>
    </location>
</feature>
<proteinExistence type="inferred from homology"/>
<comment type="subcellular location">
    <subcellularLocation>
        <location evidence="1 7">Cell membrane</location>
        <topology evidence="1 7">Multi-pass membrane protein</topology>
    </subcellularLocation>
</comment>
<keyword evidence="3 7" id="KW-1003">Cell membrane</keyword>
<feature type="domain" description="VTT" evidence="8">
    <location>
        <begin position="34"/>
        <end position="150"/>
    </location>
</feature>
<dbReference type="PANTHER" id="PTHR30353:SF15">
    <property type="entry name" value="INNER MEMBRANE PROTEIN YABI"/>
    <property type="match status" value="1"/>
</dbReference>
<dbReference type="Pfam" id="PF09335">
    <property type="entry name" value="VTT_dom"/>
    <property type="match status" value="1"/>
</dbReference>
<keyword evidence="5 7" id="KW-1133">Transmembrane helix</keyword>
<evidence type="ECO:0000313" key="10">
    <source>
        <dbReference type="Proteomes" id="UP000194137"/>
    </source>
</evidence>
<evidence type="ECO:0000256" key="2">
    <source>
        <dbReference type="ARBA" id="ARBA00010792"/>
    </source>
</evidence>
<name>A0A1W6ZMH6_9HYPH</name>
<dbReference type="PANTHER" id="PTHR30353">
    <property type="entry name" value="INNER MEMBRANE PROTEIN DEDA-RELATED"/>
    <property type="match status" value="1"/>
</dbReference>
<feature type="transmembrane region" description="Helical" evidence="7">
    <location>
        <begin position="164"/>
        <end position="182"/>
    </location>
</feature>
<sequence>MTDLTQLIDAVREHGEVVYAFIFAYAASHALLMALFAGYAAQLGVLDLKMTIIHCFAGSFAGDVFRFWLARRYGERLLARWPRISAHATTVKRLVDRHALWLPLIHRFPYGIRGLGAFAYGLSKMSWGLFLVLNLIGAAVWAVSMVLAGYAFGKVSDKVLGDTVSGLSLAMLVVFLAVSWLLSRKLEQAIEADARRNP</sequence>
<dbReference type="EMBL" id="CP021112">
    <property type="protein sequence ID" value="ARP98571.1"/>
    <property type="molecule type" value="Genomic_DNA"/>
</dbReference>
<dbReference type="RefSeq" id="WP_086086994.1">
    <property type="nucleotide sequence ID" value="NZ_CP021112.1"/>
</dbReference>
<dbReference type="OrthoDB" id="948134at2"/>